<dbReference type="RefSeq" id="WP_179908001.1">
    <property type="nucleotide sequence ID" value="NZ_CP058910.1"/>
</dbReference>
<name>A0A7D5PB41_9EURY</name>
<evidence type="ECO:0000313" key="1">
    <source>
        <dbReference type="EMBL" id="QLH78079.1"/>
    </source>
</evidence>
<reference evidence="1 2" key="1">
    <citation type="submission" date="2020-07" db="EMBL/GenBank/DDBJ databases">
        <title>Halosimplex pelagicum sp. nov. and Halosimplex rubrum sp. nov., isolated from salted brown alga Laminaria, and emended description of the genus Halosimplex.</title>
        <authorList>
            <person name="Cui H."/>
        </authorList>
    </citation>
    <scope>NUCLEOTIDE SEQUENCE [LARGE SCALE GENOMIC DNA]</scope>
    <source>
        <strain evidence="1 2">R27</strain>
    </source>
</reference>
<evidence type="ECO:0000313" key="2">
    <source>
        <dbReference type="Proteomes" id="UP000509667"/>
    </source>
</evidence>
<dbReference type="OrthoDB" id="201052at2157"/>
<dbReference type="AlphaFoldDB" id="A0A7D5PB41"/>
<proteinExistence type="predicted"/>
<sequence length="102" mass="11310">MSDRAAALSALADRVAARDGVADAWTAKSFTDRLFVVEVPPDGRLPDAVRETLHDRDLREADEVYGMEGADDGDFAGDLTDGRRYRFVDVRSRGEMQSYVVE</sequence>
<dbReference type="GeneID" id="56078706"/>
<dbReference type="EMBL" id="CP058910">
    <property type="protein sequence ID" value="QLH78079.1"/>
    <property type="molecule type" value="Genomic_DNA"/>
</dbReference>
<keyword evidence="2" id="KW-1185">Reference proteome</keyword>
<organism evidence="1 2">
    <name type="scientific">Halosimplex rubrum</name>
    <dbReference type="NCBI Taxonomy" id="869889"/>
    <lineage>
        <taxon>Archaea</taxon>
        <taxon>Methanobacteriati</taxon>
        <taxon>Methanobacteriota</taxon>
        <taxon>Stenosarchaea group</taxon>
        <taxon>Halobacteria</taxon>
        <taxon>Halobacteriales</taxon>
        <taxon>Haloarculaceae</taxon>
        <taxon>Halosimplex</taxon>
    </lineage>
</organism>
<dbReference type="KEGG" id="hrr:HZS55_12545"/>
<gene>
    <name evidence="1" type="ORF">HZS55_12545</name>
</gene>
<accession>A0A7D5PB41</accession>
<protein>
    <submittedName>
        <fullName evidence="1">Uncharacterized protein</fullName>
    </submittedName>
</protein>
<dbReference type="Proteomes" id="UP000509667">
    <property type="component" value="Chromosome"/>
</dbReference>